<dbReference type="NCBIfam" id="NF047356">
    <property type="entry name" value="RNA_bind_RnpM"/>
    <property type="match status" value="1"/>
</dbReference>
<evidence type="ECO:0000313" key="3">
    <source>
        <dbReference type="Proteomes" id="UP000295008"/>
    </source>
</evidence>
<dbReference type="RefSeq" id="WP_132017568.1">
    <property type="nucleotide sequence ID" value="NZ_SLUN01000053.1"/>
</dbReference>
<dbReference type="EMBL" id="SLUN01000053">
    <property type="protein sequence ID" value="TCL55857.1"/>
    <property type="molecule type" value="Genomic_DNA"/>
</dbReference>
<dbReference type="PANTHER" id="PTHR34215:SF1">
    <property type="entry name" value="YLXR DOMAIN-CONTAINING PROTEIN"/>
    <property type="match status" value="1"/>
</dbReference>
<protein>
    <recommendedName>
        <fullName evidence="1">YlxR domain-containing protein</fullName>
    </recommendedName>
</protein>
<dbReference type="InterPro" id="IPR035931">
    <property type="entry name" value="YlxR-like_sf"/>
</dbReference>
<dbReference type="AlphaFoldDB" id="A0A4R1QR03"/>
<keyword evidence="3" id="KW-1185">Reference proteome</keyword>
<feature type="domain" description="YlxR" evidence="1">
    <location>
        <begin position="9"/>
        <end position="82"/>
    </location>
</feature>
<dbReference type="CDD" id="cd00279">
    <property type="entry name" value="YlxR"/>
    <property type="match status" value="1"/>
</dbReference>
<dbReference type="Pfam" id="PF04296">
    <property type="entry name" value="YlxR"/>
    <property type="match status" value="1"/>
</dbReference>
<name>A0A4R1QR03_HYDET</name>
<dbReference type="Proteomes" id="UP000295008">
    <property type="component" value="Unassembled WGS sequence"/>
</dbReference>
<reference evidence="2 3" key="1">
    <citation type="submission" date="2019-03" db="EMBL/GenBank/DDBJ databases">
        <title>Genomic Encyclopedia of Type Strains, Phase IV (KMG-IV): sequencing the most valuable type-strain genomes for metagenomic binning, comparative biology and taxonomic classification.</title>
        <authorList>
            <person name="Goeker M."/>
        </authorList>
    </citation>
    <scope>NUCLEOTIDE SEQUENCE [LARGE SCALE GENOMIC DNA]</scope>
    <source>
        <strain evidence="2 3">LX-B</strain>
    </source>
</reference>
<organism evidence="2 3">
    <name type="scientific">Hydrogenispora ethanolica</name>
    <dbReference type="NCBI Taxonomy" id="1082276"/>
    <lineage>
        <taxon>Bacteria</taxon>
        <taxon>Bacillati</taxon>
        <taxon>Bacillota</taxon>
        <taxon>Hydrogenispora</taxon>
    </lineage>
</organism>
<sequence>MKVKKVPQRTCLGCKTIRPKKELIRVVRTPEGEVVLDLTGKKSGRGAYTCPKLECLELTFKGSLLERALETEITAEIKENLRSEIVKLLR</sequence>
<proteinExistence type="predicted"/>
<dbReference type="InterPro" id="IPR037465">
    <property type="entry name" value="YlxR"/>
</dbReference>
<dbReference type="InterPro" id="IPR007393">
    <property type="entry name" value="YlxR_dom"/>
</dbReference>
<dbReference type="PANTHER" id="PTHR34215">
    <property type="entry name" value="BLL0784 PROTEIN"/>
    <property type="match status" value="1"/>
</dbReference>
<evidence type="ECO:0000313" key="2">
    <source>
        <dbReference type="EMBL" id="TCL55857.1"/>
    </source>
</evidence>
<dbReference type="SUPFAM" id="SSF64376">
    <property type="entry name" value="YlxR-like"/>
    <property type="match status" value="1"/>
</dbReference>
<evidence type="ECO:0000259" key="1">
    <source>
        <dbReference type="Pfam" id="PF04296"/>
    </source>
</evidence>
<dbReference type="OrthoDB" id="9813251at2"/>
<accession>A0A4R1QR03</accession>
<comment type="caution">
    <text evidence="2">The sequence shown here is derived from an EMBL/GenBank/DDBJ whole genome shotgun (WGS) entry which is preliminary data.</text>
</comment>
<dbReference type="Gene3D" id="3.30.1230.10">
    <property type="entry name" value="YlxR-like"/>
    <property type="match status" value="1"/>
</dbReference>
<gene>
    <name evidence="2" type="ORF">EDC14_105321</name>
</gene>